<comment type="similarity">
    <text evidence="1">Belongs to the universal stress protein A family.</text>
</comment>
<dbReference type="PRINTS" id="PR01438">
    <property type="entry name" value="UNVRSLSTRESS"/>
</dbReference>
<dbReference type="eggNOG" id="COG0589">
    <property type="taxonomic scope" value="Bacteria"/>
</dbReference>
<gene>
    <name evidence="3" type="ORF">DGI_0721</name>
</gene>
<dbReference type="PANTHER" id="PTHR46268:SF6">
    <property type="entry name" value="UNIVERSAL STRESS PROTEIN UP12"/>
    <property type="match status" value="1"/>
</dbReference>
<dbReference type="SUPFAM" id="SSF52402">
    <property type="entry name" value="Adenine nucleotide alpha hydrolases-like"/>
    <property type="match status" value="2"/>
</dbReference>
<dbReference type="AlphaFoldDB" id="T2G8M2"/>
<dbReference type="EMBL" id="CP006585">
    <property type="protein sequence ID" value="AGW12623.1"/>
    <property type="molecule type" value="Genomic_DNA"/>
</dbReference>
<dbReference type="KEGG" id="dgg:DGI_0721"/>
<feature type="domain" description="UspA" evidence="2">
    <location>
        <begin position="206"/>
        <end position="281"/>
    </location>
</feature>
<dbReference type="HOGENOM" id="CLU_049301_2_1_7"/>
<proteinExistence type="inferred from homology"/>
<dbReference type="STRING" id="1121448.DGI_0721"/>
<evidence type="ECO:0000313" key="3">
    <source>
        <dbReference type="EMBL" id="AGW12623.1"/>
    </source>
</evidence>
<keyword evidence="4" id="KW-1185">Reference proteome</keyword>
<evidence type="ECO:0000256" key="1">
    <source>
        <dbReference type="ARBA" id="ARBA00008791"/>
    </source>
</evidence>
<reference evidence="4" key="2">
    <citation type="submission" date="2013-07" db="EMBL/GenBank/DDBJ databases">
        <authorList>
            <person name="Morais-Silva F.O."/>
            <person name="Rezende A.M."/>
            <person name="Pimentel C."/>
            <person name="Resende D.M."/>
            <person name="Santos C.I."/>
            <person name="Clemente C."/>
            <person name="de Oliveira L.M."/>
            <person name="da Silva S.M."/>
            <person name="Costa D.A."/>
            <person name="Varela-Raposo A."/>
            <person name="Horacio E.C.A."/>
            <person name="Matos M."/>
            <person name="Flores O."/>
            <person name="Ruiz J.C."/>
            <person name="Rodrigues-Pousada C."/>
        </authorList>
    </citation>
    <scope>NUCLEOTIDE SEQUENCE [LARGE SCALE GENOMIC DNA]</scope>
    <source>
        <strain evidence="4">ATCC 19364 / DSM 1382 / NCIMB 9332 / VKM B-1759</strain>
    </source>
</reference>
<dbReference type="InterPro" id="IPR006015">
    <property type="entry name" value="Universal_stress_UspA"/>
</dbReference>
<evidence type="ECO:0000259" key="2">
    <source>
        <dbReference type="Pfam" id="PF00582"/>
    </source>
</evidence>
<dbReference type="InterPro" id="IPR014729">
    <property type="entry name" value="Rossmann-like_a/b/a_fold"/>
</dbReference>
<evidence type="ECO:0000313" key="4">
    <source>
        <dbReference type="Proteomes" id="UP000016587"/>
    </source>
</evidence>
<accession>T2G8M2</accession>
<dbReference type="OrthoDB" id="5512840at2"/>
<dbReference type="Pfam" id="PF00582">
    <property type="entry name" value="Usp"/>
    <property type="match status" value="2"/>
</dbReference>
<sequence length="288" mass="30937">MTSLFKKILFATSASPACDDAARLAFAMAKRTQADLLIFNDFATPTRAYSQFFADLKTGEDVVLTDEYKDKVDTAVREYYASDLDGCATCRIETTVGFPHREVLRIARDEQVDLIVMGGSTHDELEAAQVKKDFPGSTILRVAKAAKAPVLVVNHPTPAALEDLNTIVFATDLSPYCDRAFAFAKTVAKAVGASIHILHAGLDDAEVDEALKKKYLDKADGVPVTTSIAEGDAAPAIVAKAKALHAGLVVMAHHASHLDTEEEWHDAVLHQVLVEAPCPVVSASKYGA</sequence>
<reference evidence="3 4" key="1">
    <citation type="journal article" date="2013" name="J. Bacteriol.">
        <title>Roles of HynAB and Ech, the only two hydrogenases found in the model sulfate reducer Desulfovibrio gigas.</title>
        <authorList>
            <person name="Morais-Silva F.O."/>
            <person name="Santos C.I."/>
            <person name="Rodrigues R."/>
            <person name="Pereira I.A."/>
            <person name="Rodrigues-Pousada C."/>
        </authorList>
    </citation>
    <scope>NUCLEOTIDE SEQUENCE [LARGE SCALE GENOMIC DNA]</scope>
    <source>
        <strain evidence="4">ATCC 19364 / DSM 1382 / NCIMB 9332 / VKM B-1759</strain>
    </source>
</reference>
<dbReference type="InterPro" id="IPR006016">
    <property type="entry name" value="UspA"/>
</dbReference>
<organism evidence="3 4">
    <name type="scientific">Megalodesulfovibrio gigas (strain ATCC 19364 / DSM 1382 / NCIMB 9332 / VKM B-1759)</name>
    <name type="common">Desulfovibrio gigas</name>
    <dbReference type="NCBI Taxonomy" id="1121448"/>
    <lineage>
        <taxon>Bacteria</taxon>
        <taxon>Pseudomonadati</taxon>
        <taxon>Thermodesulfobacteriota</taxon>
        <taxon>Desulfovibrionia</taxon>
        <taxon>Desulfovibrionales</taxon>
        <taxon>Desulfovibrionaceae</taxon>
        <taxon>Megalodesulfovibrio</taxon>
    </lineage>
</organism>
<dbReference type="PANTHER" id="PTHR46268">
    <property type="entry name" value="STRESS RESPONSE PROTEIN NHAX"/>
    <property type="match status" value="1"/>
</dbReference>
<dbReference type="RefSeq" id="WP_021759299.1">
    <property type="nucleotide sequence ID" value="NC_022444.1"/>
</dbReference>
<dbReference type="CDD" id="cd00293">
    <property type="entry name" value="USP-like"/>
    <property type="match status" value="2"/>
</dbReference>
<dbReference type="Gene3D" id="3.40.50.620">
    <property type="entry name" value="HUPs"/>
    <property type="match status" value="2"/>
</dbReference>
<dbReference type="PATRIC" id="fig|1121448.10.peg.729"/>
<dbReference type="Proteomes" id="UP000016587">
    <property type="component" value="Chromosome"/>
</dbReference>
<name>T2G8M2_MEGG1</name>
<protein>
    <submittedName>
        <fullName evidence="3">Putative UspA domain-containing protein</fullName>
    </submittedName>
</protein>
<feature type="domain" description="UspA" evidence="2">
    <location>
        <begin position="5"/>
        <end position="153"/>
    </location>
</feature>